<feature type="compositionally biased region" description="Polar residues" evidence="1">
    <location>
        <begin position="16"/>
        <end position="40"/>
    </location>
</feature>
<protein>
    <submittedName>
        <fullName evidence="2">Uncharacterized protein</fullName>
    </submittedName>
</protein>
<proteinExistence type="predicted"/>
<feature type="compositionally biased region" description="Basic and acidic residues" evidence="1">
    <location>
        <begin position="76"/>
        <end position="86"/>
    </location>
</feature>
<dbReference type="EMBL" id="OB660088">
    <property type="protein sequence ID" value="CAD7222662.1"/>
    <property type="molecule type" value="Genomic_DNA"/>
</dbReference>
<feature type="region of interest" description="Disordered" evidence="1">
    <location>
        <begin position="16"/>
        <end position="86"/>
    </location>
</feature>
<evidence type="ECO:0000313" key="2">
    <source>
        <dbReference type="EMBL" id="CAD7222662.1"/>
    </source>
</evidence>
<feature type="compositionally biased region" description="Basic and acidic residues" evidence="1">
    <location>
        <begin position="41"/>
        <end position="55"/>
    </location>
</feature>
<organism evidence="2">
    <name type="scientific">Cyprideis torosa</name>
    <dbReference type="NCBI Taxonomy" id="163714"/>
    <lineage>
        <taxon>Eukaryota</taxon>
        <taxon>Metazoa</taxon>
        <taxon>Ecdysozoa</taxon>
        <taxon>Arthropoda</taxon>
        <taxon>Crustacea</taxon>
        <taxon>Oligostraca</taxon>
        <taxon>Ostracoda</taxon>
        <taxon>Podocopa</taxon>
        <taxon>Podocopida</taxon>
        <taxon>Cytherocopina</taxon>
        <taxon>Cytheroidea</taxon>
        <taxon>Cytherideidae</taxon>
        <taxon>Cyprideis</taxon>
    </lineage>
</organism>
<evidence type="ECO:0000256" key="1">
    <source>
        <dbReference type="SAM" id="MobiDB-lite"/>
    </source>
</evidence>
<reference evidence="2" key="1">
    <citation type="submission" date="2020-11" db="EMBL/GenBank/DDBJ databases">
        <authorList>
            <person name="Tran Van P."/>
        </authorList>
    </citation>
    <scope>NUCLEOTIDE SEQUENCE</scope>
</reference>
<gene>
    <name evidence="2" type="ORF">CTOB1V02_LOCUS664</name>
</gene>
<sequence length="176" mass="18731">MFLFLQGGGIPRFVTPDTSAKQSNCTSRSRTMFTPLSNPKWSEELAARAGRKEGEMNSNSLFRRPEVASPMQPSGGDKRGRGREREVGGVPGLMLFELETLPLGFLLAEFSVPTPRDKEETQAPVPSSGGCDVFPALAVQSCSCDGVPCGNTAGYANGVAFQKSSSRNETPPGTQA</sequence>
<dbReference type="AlphaFoldDB" id="A0A7R8ZGI0"/>
<accession>A0A7R8ZGI0</accession>
<name>A0A7R8ZGI0_9CRUS</name>